<evidence type="ECO:0000313" key="1">
    <source>
        <dbReference type="Proteomes" id="UP000887580"/>
    </source>
</evidence>
<evidence type="ECO:0000313" key="2">
    <source>
        <dbReference type="WBParaSite" id="PS1159_v2.g15604.t1"/>
    </source>
</evidence>
<dbReference type="WBParaSite" id="PS1159_v2.g15604.t1">
    <property type="protein sequence ID" value="PS1159_v2.g15604.t1"/>
    <property type="gene ID" value="PS1159_v2.g15604"/>
</dbReference>
<organism evidence="1 2">
    <name type="scientific">Panagrolaimus sp. PS1159</name>
    <dbReference type="NCBI Taxonomy" id="55785"/>
    <lineage>
        <taxon>Eukaryota</taxon>
        <taxon>Metazoa</taxon>
        <taxon>Ecdysozoa</taxon>
        <taxon>Nematoda</taxon>
        <taxon>Chromadorea</taxon>
        <taxon>Rhabditida</taxon>
        <taxon>Tylenchina</taxon>
        <taxon>Panagrolaimomorpha</taxon>
        <taxon>Panagrolaimoidea</taxon>
        <taxon>Panagrolaimidae</taxon>
        <taxon>Panagrolaimus</taxon>
    </lineage>
</organism>
<accession>A0AC35FB19</accession>
<reference evidence="2" key="1">
    <citation type="submission" date="2022-11" db="UniProtKB">
        <authorList>
            <consortium name="WormBaseParasite"/>
        </authorList>
    </citation>
    <scope>IDENTIFICATION</scope>
</reference>
<dbReference type="Proteomes" id="UP000887580">
    <property type="component" value="Unplaced"/>
</dbReference>
<protein>
    <submittedName>
        <fullName evidence="2">Uncharacterized protein</fullName>
    </submittedName>
</protein>
<sequence length="147" mass="16727">MNTDYLKTIHGMISILQIILGFVALCVGVVLWHGGNVFILIFPWHFPGLIFVFPVILVTWAIALGVTAMQVMDRAILENMGKIKMMMYHGILLVLLVIAAGVETYYVTHYVIWDFFDYEARLTIDTVLLWILVISHIGQLIFVGMQK</sequence>
<proteinExistence type="predicted"/>
<name>A0AC35FB19_9BILA</name>